<dbReference type="InterPro" id="IPR015867">
    <property type="entry name" value="N-reg_PII/ATP_PRibTrfase_C"/>
</dbReference>
<evidence type="ECO:0000256" key="1">
    <source>
        <dbReference type="ARBA" id="ARBA00010554"/>
    </source>
</evidence>
<dbReference type="AlphaFoldDB" id="A0A0W0Z596"/>
<name>A0A0W0Z596_LEGSP</name>
<keyword evidence="3" id="KW-1185">Reference proteome</keyword>
<dbReference type="PATRIC" id="fig|452.5.peg.1260"/>
<proteinExistence type="inferred from homology"/>
<comment type="similarity">
    <text evidence="1">Belongs to the UPF0166 family.</text>
</comment>
<organism evidence="2 3">
    <name type="scientific">Legionella spiritensis</name>
    <dbReference type="NCBI Taxonomy" id="452"/>
    <lineage>
        <taxon>Bacteria</taxon>
        <taxon>Pseudomonadati</taxon>
        <taxon>Pseudomonadota</taxon>
        <taxon>Gammaproteobacteria</taxon>
        <taxon>Legionellales</taxon>
        <taxon>Legionellaceae</taxon>
        <taxon>Legionella</taxon>
    </lineage>
</organism>
<dbReference type="InterPro" id="IPR011322">
    <property type="entry name" value="N-reg_PII-like_a/b"/>
</dbReference>
<dbReference type="SUPFAM" id="SSF54913">
    <property type="entry name" value="GlnB-like"/>
    <property type="match status" value="1"/>
</dbReference>
<dbReference type="Proteomes" id="UP000054877">
    <property type="component" value="Unassembled WGS sequence"/>
</dbReference>
<sequence length="104" mass="11550">MKLKMTKISVYINEADQWQHRPLHLELLKTLHQHDIAGGTVIRAVAGFTNNGPVETTSLVDIGSQLPLIVQCIDVAEKIDVVLPEIKKMAASRLIVREEVEAIV</sequence>
<dbReference type="EMBL" id="LNYX01000013">
    <property type="protein sequence ID" value="KTD64329.1"/>
    <property type="molecule type" value="Genomic_DNA"/>
</dbReference>
<dbReference type="RefSeq" id="WP_095140657.1">
    <property type="nucleotide sequence ID" value="NZ_CAAAII010000005.1"/>
</dbReference>
<reference evidence="2 3" key="1">
    <citation type="submission" date="2015-11" db="EMBL/GenBank/DDBJ databases">
        <title>Genomic analysis of 38 Legionella species identifies large and diverse effector repertoires.</title>
        <authorList>
            <person name="Burstein D."/>
            <person name="Amaro F."/>
            <person name="Zusman T."/>
            <person name="Lifshitz Z."/>
            <person name="Cohen O."/>
            <person name="Gilbert J.A."/>
            <person name="Pupko T."/>
            <person name="Shuman H.A."/>
            <person name="Segal G."/>
        </authorList>
    </citation>
    <scope>NUCLEOTIDE SEQUENCE [LARGE SCALE GENOMIC DNA]</scope>
    <source>
        <strain evidence="2 3">Mt.St.Helens-9</strain>
    </source>
</reference>
<protein>
    <submittedName>
        <fullName evidence="2">Uncharacterized protein</fullName>
    </submittedName>
</protein>
<accession>A0A0W0Z596</accession>
<gene>
    <name evidence="2" type="ORF">Lspi_1136</name>
</gene>
<dbReference type="Pfam" id="PF02641">
    <property type="entry name" value="DUF190"/>
    <property type="match status" value="1"/>
</dbReference>
<dbReference type="PANTHER" id="PTHR35983">
    <property type="entry name" value="UPF0166 PROTEIN TM_0021"/>
    <property type="match status" value="1"/>
</dbReference>
<comment type="caution">
    <text evidence="2">The sequence shown here is derived from an EMBL/GenBank/DDBJ whole genome shotgun (WGS) entry which is preliminary data.</text>
</comment>
<dbReference type="Gene3D" id="3.30.70.120">
    <property type="match status" value="1"/>
</dbReference>
<dbReference type="InterPro" id="IPR003793">
    <property type="entry name" value="UPF0166"/>
</dbReference>
<dbReference type="OrthoDB" id="5295185at2"/>
<dbReference type="PANTHER" id="PTHR35983:SF1">
    <property type="entry name" value="UPF0166 PROTEIN TM_0021"/>
    <property type="match status" value="1"/>
</dbReference>
<dbReference type="STRING" id="452.Lspi_1136"/>
<evidence type="ECO:0000313" key="3">
    <source>
        <dbReference type="Proteomes" id="UP000054877"/>
    </source>
</evidence>
<evidence type="ECO:0000313" key="2">
    <source>
        <dbReference type="EMBL" id="KTD64329.1"/>
    </source>
</evidence>